<keyword evidence="1" id="KW-0812">Transmembrane</keyword>
<dbReference type="AlphaFoldDB" id="B0TEG1"/>
<keyword evidence="3" id="KW-1185">Reference proteome</keyword>
<evidence type="ECO:0000313" key="3">
    <source>
        <dbReference type="Proteomes" id="UP000008550"/>
    </source>
</evidence>
<dbReference type="Proteomes" id="UP000008550">
    <property type="component" value="Chromosome"/>
</dbReference>
<dbReference type="EMBL" id="CP000930">
    <property type="protein sequence ID" value="ABZ82880.1"/>
    <property type="molecule type" value="Genomic_DNA"/>
</dbReference>
<dbReference type="STRING" id="498761.HM1_0261"/>
<reference evidence="2 3" key="1">
    <citation type="journal article" date="2008" name="J. Bacteriol.">
        <title>The genome of Heliobacterium modesticaldum, a phototrophic representative of the Firmicutes containing the simplest photosynthetic apparatus.</title>
        <authorList>
            <person name="Sattley W.M."/>
            <person name="Madigan M.T."/>
            <person name="Swingley W.D."/>
            <person name="Cheung P.C."/>
            <person name="Clocksin K.M."/>
            <person name="Conrad A.L."/>
            <person name="Dejesa L.C."/>
            <person name="Honchak B.M."/>
            <person name="Jung D.O."/>
            <person name="Karbach L.E."/>
            <person name="Kurdoglu A."/>
            <person name="Lahiri S."/>
            <person name="Mastrian S.D."/>
            <person name="Page L.E."/>
            <person name="Taylor H.L."/>
            <person name="Wang Z.T."/>
            <person name="Raymond J."/>
            <person name="Chen M."/>
            <person name="Blankenship R.E."/>
            <person name="Touchman J.W."/>
        </authorList>
    </citation>
    <scope>NUCLEOTIDE SEQUENCE [LARGE SCALE GENOMIC DNA]</scope>
    <source>
        <strain evidence="3">ATCC 51547 / Ice1</strain>
    </source>
</reference>
<name>B0TEG1_HELMI</name>
<dbReference type="KEGG" id="hmo:HM1_0261"/>
<dbReference type="InterPro" id="IPR052534">
    <property type="entry name" value="Extracell_DNA_Util/SecSys_Comp"/>
</dbReference>
<gene>
    <name evidence="2" type="primary">pilN</name>
    <name evidence="2" type="ORF">HM1_0261</name>
</gene>
<dbReference type="PANTHER" id="PTHR40278:SF1">
    <property type="entry name" value="DNA UTILIZATION PROTEIN HOFN"/>
    <property type="match status" value="1"/>
</dbReference>
<dbReference type="PANTHER" id="PTHR40278">
    <property type="entry name" value="DNA UTILIZATION PROTEIN HOFN"/>
    <property type="match status" value="1"/>
</dbReference>
<keyword evidence="1" id="KW-0472">Membrane</keyword>
<organism evidence="2 3">
    <name type="scientific">Heliobacterium modesticaldum (strain ATCC 51547 / Ice1)</name>
    <dbReference type="NCBI Taxonomy" id="498761"/>
    <lineage>
        <taxon>Bacteria</taxon>
        <taxon>Bacillati</taxon>
        <taxon>Bacillota</taxon>
        <taxon>Clostridia</taxon>
        <taxon>Eubacteriales</taxon>
        <taxon>Heliobacteriaceae</taxon>
        <taxon>Heliomicrobium</taxon>
    </lineage>
</organism>
<evidence type="ECO:0000256" key="1">
    <source>
        <dbReference type="SAM" id="Phobius"/>
    </source>
</evidence>
<dbReference type="eggNOG" id="COG3166">
    <property type="taxonomic scope" value="Bacteria"/>
</dbReference>
<sequence>MAEINLLPSPLRAKGRGVLRRLALSLVLCSLAAVLLYAGAERQMSRLVERAEIVETEAGQLASRQAQEQEKKRNRQEESFLTALLRESPRWSERLRDLDDALSEGPLRLTAIMMEGDALLLEGSGSRLCAVGDFMDKLKGTAGFSEVSLLDGTYEEDGAVTFRLYCRLPGKISPSQWERLSEAGKAGKGGLNDGGAP</sequence>
<protein>
    <submittedName>
        <fullName evidence="2">Fimbrial assembly protein piln, putative</fullName>
    </submittedName>
</protein>
<feature type="transmembrane region" description="Helical" evidence="1">
    <location>
        <begin position="21"/>
        <end position="40"/>
    </location>
</feature>
<dbReference type="OrthoDB" id="9862929at2"/>
<proteinExistence type="predicted"/>
<evidence type="ECO:0000313" key="2">
    <source>
        <dbReference type="EMBL" id="ABZ82880.1"/>
    </source>
</evidence>
<dbReference type="RefSeq" id="WP_012281672.1">
    <property type="nucleotide sequence ID" value="NC_010337.2"/>
</dbReference>
<accession>B0TEG1</accession>
<keyword evidence="1" id="KW-1133">Transmembrane helix</keyword>
<dbReference type="HOGENOM" id="CLU_1382460_0_0_9"/>